<evidence type="ECO:0000313" key="1">
    <source>
        <dbReference type="EMBL" id="MFC5627931.1"/>
    </source>
</evidence>
<protein>
    <submittedName>
        <fullName evidence="1">Uncharacterized protein</fullName>
    </submittedName>
</protein>
<accession>A0ABW0U6G2</accession>
<keyword evidence="2" id="KW-1185">Reference proteome</keyword>
<dbReference type="RefSeq" id="WP_270896158.1">
    <property type="nucleotide sequence ID" value="NZ_JBHSPF010000015.1"/>
</dbReference>
<organism evidence="1 2">
    <name type="scientific">Aliibacillus thermotolerans</name>
    <dbReference type="NCBI Taxonomy" id="1834418"/>
    <lineage>
        <taxon>Bacteria</taxon>
        <taxon>Bacillati</taxon>
        <taxon>Bacillota</taxon>
        <taxon>Bacilli</taxon>
        <taxon>Bacillales</taxon>
        <taxon>Bacillaceae</taxon>
        <taxon>Aliibacillus</taxon>
    </lineage>
</organism>
<sequence>MNINKIRRTLYLISRILGDINAVKRGTVGKRVARRVAGRQTGKMLRKLFK</sequence>
<dbReference type="Proteomes" id="UP001596143">
    <property type="component" value="Unassembled WGS sequence"/>
</dbReference>
<proteinExistence type="predicted"/>
<reference evidence="2" key="1">
    <citation type="journal article" date="2019" name="Int. J. Syst. Evol. Microbiol.">
        <title>The Global Catalogue of Microorganisms (GCM) 10K type strain sequencing project: providing services to taxonomists for standard genome sequencing and annotation.</title>
        <authorList>
            <consortium name="The Broad Institute Genomics Platform"/>
            <consortium name="The Broad Institute Genome Sequencing Center for Infectious Disease"/>
            <person name="Wu L."/>
            <person name="Ma J."/>
        </authorList>
    </citation>
    <scope>NUCLEOTIDE SEQUENCE [LARGE SCALE GENOMIC DNA]</scope>
    <source>
        <strain evidence="2">CGMCC 1.15790</strain>
    </source>
</reference>
<comment type="caution">
    <text evidence="1">The sequence shown here is derived from an EMBL/GenBank/DDBJ whole genome shotgun (WGS) entry which is preliminary data.</text>
</comment>
<dbReference type="EMBL" id="JBHSPF010000015">
    <property type="protein sequence ID" value="MFC5627931.1"/>
    <property type="molecule type" value="Genomic_DNA"/>
</dbReference>
<gene>
    <name evidence="1" type="ORF">ACFPTR_03345</name>
</gene>
<evidence type="ECO:0000313" key="2">
    <source>
        <dbReference type="Proteomes" id="UP001596143"/>
    </source>
</evidence>
<name>A0ABW0U6G2_9BACI</name>